<dbReference type="InterPro" id="IPR014974">
    <property type="entry name" value="DUF1833"/>
</dbReference>
<dbReference type="EMBL" id="AMCZ02000057">
    <property type="protein sequence ID" value="EWC39051.1"/>
    <property type="molecule type" value="Genomic_DNA"/>
</dbReference>
<protein>
    <submittedName>
        <fullName evidence="1">ArsR family transcriptional regulator</fullName>
    </submittedName>
</protein>
<organism evidence="1 2">
    <name type="scientific">Stutzerimonas stutzeri KOS6</name>
    <dbReference type="NCBI Taxonomy" id="1218352"/>
    <lineage>
        <taxon>Bacteria</taxon>
        <taxon>Pseudomonadati</taxon>
        <taxon>Pseudomonadota</taxon>
        <taxon>Gammaproteobacteria</taxon>
        <taxon>Pseudomonadales</taxon>
        <taxon>Pseudomonadaceae</taxon>
        <taxon>Stutzerimonas</taxon>
    </lineage>
</organism>
<dbReference type="Pfam" id="PF08875">
    <property type="entry name" value="DUF1833"/>
    <property type="match status" value="1"/>
</dbReference>
<reference evidence="1 2" key="1">
    <citation type="journal article" date="2013" name="Genome Announc.">
        <title>Draft Genome of the Nitrogen-Fixing Bacterium Pseudomonas stutzeri Strain KOS6 Isolated from Industrial Hydrocarbon Sludge.</title>
        <authorList>
            <person name="Grigoryeva T.V."/>
            <person name="Laikov A.V."/>
            <person name="Naumova R.P."/>
            <person name="Manolov A.I."/>
            <person name="Larin A.K."/>
            <person name="Karpova I.Y."/>
            <person name="Semashko T.A."/>
            <person name="Alexeev D.G."/>
            <person name="Kostryukova E.S."/>
            <person name="Muller R."/>
            <person name="Govorun V.M."/>
        </authorList>
    </citation>
    <scope>NUCLEOTIDE SEQUENCE [LARGE SCALE GENOMIC DNA]</scope>
    <source>
        <strain evidence="1 2">KOS6</strain>
    </source>
</reference>
<dbReference type="HOGENOM" id="CLU_128712_1_0_6"/>
<dbReference type="Proteomes" id="UP000026923">
    <property type="component" value="Unassembled WGS sequence"/>
</dbReference>
<dbReference type="eggNOG" id="ENOG50305XQ">
    <property type="taxonomic scope" value="Bacteria"/>
</dbReference>
<dbReference type="OrthoDB" id="8690039at2"/>
<dbReference type="RefSeq" id="WP_003297561.1">
    <property type="nucleotide sequence ID" value="NZ_KK020676.1"/>
</dbReference>
<gene>
    <name evidence="1" type="ORF">B597_022225</name>
</gene>
<evidence type="ECO:0000313" key="1">
    <source>
        <dbReference type="EMBL" id="EWC39051.1"/>
    </source>
</evidence>
<name>A0A061JJ80_STUST</name>
<proteinExistence type="predicted"/>
<dbReference type="AlphaFoldDB" id="A0A061JJ80"/>
<sequence length="160" mass="17802">MTILNRLYASAGPEIIHQTLEITDGVVTHYLTNGWDDLTATLENGQTVTFLACGMDIALPARNADGTQDLKFALCNITGEISAYIQQVLREGRRCQLAYRSFLSVDLTGPAEPPHRFEVKGGQWTATQVDITAGYFNLLETAWPRRTYNLVDHPGLRYIA</sequence>
<evidence type="ECO:0000313" key="2">
    <source>
        <dbReference type="Proteomes" id="UP000026923"/>
    </source>
</evidence>
<accession>A0A061JJ80</accession>
<comment type="caution">
    <text evidence="1">The sequence shown here is derived from an EMBL/GenBank/DDBJ whole genome shotgun (WGS) entry which is preliminary data.</text>
</comment>